<dbReference type="EMBL" id="CP098400">
    <property type="protein sequence ID" value="URW78563.1"/>
    <property type="molecule type" value="Genomic_DNA"/>
</dbReference>
<dbReference type="KEGG" id="alkq:M9189_06760"/>
<organism evidence="2 3">
    <name type="scientific">Xiashengella succiniciproducens</name>
    <dbReference type="NCBI Taxonomy" id="2949635"/>
    <lineage>
        <taxon>Bacteria</taxon>
        <taxon>Pseudomonadati</taxon>
        <taxon>Bacteroidota</taxon>
        <taxon>Bacteroidia</taxon>
        <taxon>Marinilabiliales</taxon>
        <taxon>Marinilabiliaceae</taxon>
        <taxon>Xiashengella</taxon>
    </lineage>
</organism>
<dbReference type="AlphaFoldDB" id="A0A9J6ZLM3"/>
<feature type="chain" id="PRO_5039894962" evidence="1">
    <location>
        <begin position="24"/>
        <end position="308"/>
    </location>
</feature>
<reference evidence="2" key="1">
    <citation type="submission" date="2022-05" db="EMBL/GenBank/DDBJ databases">
        <authorList>
            <person name="Sun X."/>
        </authorList>
    </citation>
    <scope>NUCLEOTIDE SEQUENCE</scope>
    <source>
        <strain evidence="2">Ai-910</strain>
    </source>
</reference>
<name>A0A9J6ZLM3_9BACT</name>
<evidence type="ECO:0000313" key="2">
    <source>
        <dbReference type="EMBL" id="URW78563.1"/>
    </source>
</evidence>
<reference evidence="2" key="2">
    <citation type="submission" date="2022-06" db="EMBL/GenBank/DDBJ databases">
        <title>Xiashengella guii gen. nov. sp. nov., a bacterium isolated form anaerobic digestion tank.</title>
        <authorList>
            <person name="Huang H."/>
        </authorList>
    </citation>
    <scope>NUCLEOTIDE SEQUENCE</scope>
    <source>
        <strain evidence="2">Ai-910</strain>
    </source>
</reference>
<dbReference type="Proteomes" id="UP001056426">
    <property type="component" value="Chromosome"/>
</dbReference>
<dbReference type="RefSeq" id="WP_250721927.1">
    <property type="nucleotide sequence ID" value="NZ_CP098400.1"/>
</dbReference>
<keyword evidence="1" id="KW-0732">Signal</keyword>
<evidence type="ECO:0000313" key="3">
    <source>
        <dbReference type="Proteomes" id="UP001056426"/>
    </source>
</evidence>
<keyword evidence="3" id="KW-1185">Reference proteome</keyword>
<sequence length="308" mass="34781">MKQSFLKSHLAVLLLILLAISWGCTCQQQKKDGADEEGIVGSVTIDKQLLDDFNKSKLIFYSLPSPLETAMLIKRSGAGYNTDLLNDYTSTTRYNTNLKMALNLGVFSTDMSYSSLFDQTQSTLNFMGAARQLAEKLGVLEAIDEEVIRQLEENMNNRDVVMDIISETFMNSNAYLVEQDRPAIAVMVLVGGWVEGLYIATQLTNGSLESNPELIDRIVYQKLSLETVLSLLESHKTNPDISFLIERMNELKVIFDEIRIVTVSDVEAETHPEQKMTILKSEAETFITKDTLNRLLDKIREIRTEFIS</sequence>
<evidence type="ECO:0000256" key="1">
    <source>
        <dbReference type="SAM" id="SignalP"/>
    </source>
</evidence>
<accession>A0A9J6ZLM3</accession>
<feature type="signal peptide" evidence="1">
    <location>
        <begin position="1"/>
        <end position="23"/>
    </location>
</feature>
<gene>
    <name evidence="2" type="ORF">M9189_06760</name>
</gene>
<proteinExistence type="predicted"/>
<protein>
    <submittedName>
        <fullName evidence="2">Uncharacterized protein</fullName>
    </submittedName>
</protein>